<dbReference type="Gene3D" id="1.10.3470.10">
    <property type="entry name" value="ABC transporter involved in vitamin B12 uptake, BtuC"/>
    <property type="match status" value="1"/>
</dbReference>
<dbReference type="PANTHER" id="PTHR30477:SF18">
    <property type="entry name" value="METAL TRANSPORT SYSTEM MEMBRANE PROTEIN CT_417-RELATED"/>
    <property type="match status" value="1"/>
</dbReference>
<feature type="transmembrane region" description="Helical" evidence="6">
    <location>
        <begin position="139"/>
        <end position="157"/>
    </location>
</feature>
<dbReference type="InterPro" id="IPR001626">
    <property type="entry name" value="ABC_TroCD"/>
</dbReference>
<evidence type="ECO:0000256" key="6">
    <source>
        <dbReference type="SAM" id="Phobius"/>
    </source>
</evidence>
<sequence length="284" mass="30138">MGVVMAFIEALLRQGFLQHAAIGIALASVASGLIGPFVVVRRIGYLAGGIAHSVLGGMGVAWYFGASPLAGALVAALLAALIVGWVNLRFRAHEDMLISALWSGGMAVGIVFISQTEGYRADLFGYLFGNILLVDAPTLWLMAGLDVLMLTVLMLFYRQFTAVCFDAEFARLRGVPVPFFHILLLCLVAVTVVILVQVSGLILLIALLSLPAATAGDWVRSLGSMMLLAAGIAAGTGYLGLALAWQPDWPAGATIVLTLCGVYVLSLAARLWRERRHRGSERAA</sequence>
<dbReference type="InterPro" id="IPR037294">
    <property type="entry name" value="ABC_BtuC-like"/>
</dbReference>
<evidence type="ECO:0000256" key="2">
    <source>
        <dbReference type="ARBA" id="ARBA00008034"/>
    </source>
</evidence>
<organism evidence="7">
    <name type="scientific">uncultured organism</name>
    <dbReference type="NCBI Taxonomy" id="155900"/>
    <lineage>
        <taxon>unclassified sequences</taxon>
        <taxon>environmental samples</taxon>
    </lineage>
</organism>
<name>A0A5B8R9R4_9ZZZZ</name>
<feature type="transmembrane region" description="Helical" evidence="6">
    <location>
        <begin position="45"/>
        <end position="64"/>
    </location>
</feature>
<feature type="transmembrane region" description="Helical" evidence="6">
    <location>
        <begin position="20"/>
        <end position="40"/>
    </location>
</feature>
<feature type="transmembrane region" description="Helical" evidence="6">
    <location>
        <begin position="226"/>
        <end position="245"/>
    </location>
</feature>
<evidence type="ECO:0000256" key="5">
    <source>
        <dbReference type="ARBA" id="ARBA00023136"/>
    </source>
</evidence>
<keyword evidence="5 6" id="KW-0472">Membrane</keyword>
<feature type="transmembrane region" description="Helical" evidence="6">
    <location>
        <begin position="251"/>
        <end position="272"/>
    </location>
</feature>
<feature type="transmembrane region" description="Helical" evidence="6">
    <location>
        <begin position="201"/>
        <end position="219"/>
    </location>
</feature>
<dbReference type="PANTHER" id="PTHR30477">
    <property type="entry name" value="ABC-TRANSPORTER METAL-BINDING PROTEIN"/>
    <property type="match status" value="1"/>
</dbReference>
<comment type="similarity">
    <text evidence="2">Belongs to the ABC-3 integral membrane protein family.</text>
</comment>
<evidence type="ECO:0000313" key="7">
    <source>
        <dbReference type="EMBL" id="QEA05500.1"/>
    </source>
</evidence>
<dbReference type="GO" id="GO:0005886">
    <property type="term" value="C:plasma membrane"/>
    <property type="evidence" value="ECO:0007669"/>
    <property type="project" value="InterPro"/>
</dbReference>
<evidence type="ECO:0000256" key="1">
    <source>
        <dbReference type="ARBA" id="ARBA00004141"/>
    </source>
</evidence>
<dbReference type="GO" id="GO:0055085">
    <property type="term" value="P:transmembrane transport"/>
    <property type="evidence" value="ECO:0007669"/>
    <property type="project" value="InterPro"/>
</dbReference>
<dbReference type="SUPFAM" id="SSF81345">
    <property type="entry name" value="ABC transporter involved in vitamin B12 uptake, BtuC"/>
    <property type="match status" value="1"/>
</dbReference>
<feature type="transmembrane region" description="Helical" evidence="6">
    <location>
        <begin position="100"/>
        <end position="119"/>
    </location>
</feature>
<protein>
    <submittedName>
        <fullName evidence="7">High-affinity zinc uptake system membrane protein ZnuB</fullName>
    </submittedName>
</protein>
<dbReference type="Pfam" id="PF00950">
    <property type="entry name" value="ABC-3"/>
    <property type="match status" value="1"/>
</dbReference>
<keyword evidence="3 6" id="KW-0812">Transmembrane</keyword>
<accession>A0A5B8R9R4</accession>
<proteinExistence type="inferred from homology"/>
<dbReference type="AlphaFoldDB" id="A0A5B8R9R4"/>
<feature type="transmembrane region" description="Helical" evidence="6">
    <location>
        <begin position="70"/>
        <end position="88"/>
    </location>
</feature>
<reference evidence="7" key="1">
    <citation type="submission" date="2019-06" db="EMBL/GenBank/DDBJ databases">
        <authorList>
            <person name="Murdoch R.W."/>
            <person name="Fathepure B."/>
        </authorList>
    </citation>
    <scope>NUCLEOTIDE SEQUENCE</scope>
</reference>
<keyword evidence="4 6" id="KW-1133">Transmembrane helix</keyword>
<dbReference type="GO" id="GO:0010043">
    <property type="term" value="P:response to zinc ion"/>
    <property type="evidence" value="ECO:0007669"/>
    <property type="project" value="TreeGrafter"/>
</dbReference>
<gene>
    <name evidence="7" type="primary">znuB_1</name>
    <name evidence="7" type="ORF">KBTEX_01823</name>
</gene>
<comment type="subcellular location">
    <subcellularLocation>
        <location evidence="1">Membrane</location>
        <topology evidence="1">Multi-pass membrane protein</topology>
    </subcellularLocation>
</comment>
<evidence type="ECO:0000256" key="4">
    <source>
        <dbReference type="ARBA" id="ARBA00022989"/>
    </source>
</evidence>
<evidence type="ECO:0000256" key="3">
    <source>
        <dbReference type="ARBA" id="ARBA00022692"/>
    </source>
</evidence>
<dbReference type="EMBL" id="MN079103">
    <property type="protein sequence ID" value="QEA05500.1"/>
    <property type="molecule type" value="Genomic_DNA"/>
</dbReference>
<feature type="transmembrane region" description="Helical" evidence="6">
    <location>
        <begin position="177"/>
        <end position="195"/>
    </location>
</feature>